<dbReference type="AlphaFoldDB" id="A0A7W6CAW9"/>
<evidence type="ECO:0000259" key="3">
    <source>
        <dbReference type="Pfam" id="PF16220"/>
    </source>
</evidence>
<keyword evidence="1" id="KW-0472">Membrane</keyword>
<evidence type="ECO:0000256" key="1">
    <source>
        <dbReference type="SAM" id="Phobius"/>
    </source>
</evidence>
<dbReference type="Gene3D" id="2.60.120.1440">
    <property type="match status" value="1"/>
</dbReference>
<sequence>MHDHYSDPNDEGLAEQAALWVARMQSADASPSDREAFGVWLASDPSHRDAYEDMAALWGDMRAVTLASASDQKARSAKKVLTALCLLCLLGAAVLLSRQTGLIDRLQADHYTSVGETRMIMLEDGTRVSLNSDTAIETRYSDRERRIVLLRGEAFFDVAKNPQRPFIVDNDGLTAQAVGTHYAVRAGNGSLPQEVQVEEGEVEVETISGRARLRAGEAVTLDSDGATVRSRQDISNNTAWREGKLVFSGQSLRQVLQVLAQYRHGRIVVLDDTAARLSVSGIFDLHDTNQALRILESSLPVTVTKLSDMMVLVRSR</sequence>
<dbReference type="InterPro" id="IPR032623">
    <property type="entry name" value="FecR_N"/>
</dbReference>
<dbReference type="Pfam" id="PF04773">
    <property type="entry name" value="FecR"/>
    <property type="match status" value="1"/>
</dbReference>
<dbReference type="InterPro" id="IPR006860">
    <property type="entry name" value="FecR"/>
</dbReference>
<keyword evidence="5" id="KW-1185">Reference proteome</keyword>
<evidence type="ECO:0000313" key="4">
    <source>
        <dbReference type="EMBL" id="MBB3945150.1"/>
    </source>
</evidence>
<comment type="caution">
    <text evidence="4">The sequence shown here is derived from an EMBL/GenBank/DDBJ whole genome shotgun (WGS) entry which is preliminary data.</text>
</comment>
<evidence type="ECO:0000259" key="2">
    <source>
        <dbReference type="Pfam" id="PF04773"/>
    </source>
</evidence>
<dbReference type="Proteomes" id="UP000565286">
    <property type="component" value="Unassembled WGS sequence"/>
</dbReference>
<dbReference type="InterPro" id="IPR012373">
    <property type="entry name" value="Ferrdict_sens_TM"/>
</dbReference>
<reference evidence="4 5" key="1">
    <citation type="submission" date="2020-08" db="EMBL/GenBank/DDBJ databases">
        <title>Genomic Encyclopedia of Type Strains, Phase IV (KMG-IV): sequencing the most valuable type-strain genomes for metagenomic binning, comparative biology and taxonomic classification.</title>
        <authorList>
            <person name="Goeker M."/>
        </authorList>
    </citation>
    <scope>NUCLEOTIDE SEQUENCE [LARGE SCALE GENOMIC DNA]</scope>
    <source>
        <strain evidence="4 5">DSM 26438</strain>
    </source>
</reference>
<dbReference type="GO" id="GO:0016989">
    <property type="term" value="F:sigma factor antagonist activity"/>
    <property type="evidence" value="ECO:0007669"/>
    <property type="project" value="TreeGrafter"/>
</dbReference>
<feature type="domain" description="FecR protein" evidence="2">
    <location>
        <begin position="110"/>
        <end position="203"/>
    </location>
</feature>
<feature type="domain" description="FecR N-terminal" evidence="3">
    <location>
        <begin position="15"/>
        <end position="57"/>
    </location>
</feature>
<evidence type="ECO:0000313" key="5">
    <source>
        <dbReference type="Proteomes" id="UP000565286"/>
    </source>
</evidence>
<gene>
    <name evidence="4" type="ORF">GGQ73_001083</name>
</gene>
<dbReference type="EMBL" id="JACIDV010000003">
    <property type="protein sequence ID" value="MBB3945150.1"/>
    <property type="molecule type" value="Genomic_DNA"/>
</dbReference>
<keyword evidence="1 4" id="KW-0812">Transmembrane</keyword>
<dbReference type="Pfam" id="PF16220">
    <property type="entry name" value="DUF4880"/>
    <property type="match status" value="1"/>
</dbReference>
<dbReference type="PANTHER" id="PTHR30273">
    <property type="entry name" value="PERIPLASMIC SIGNAL SENSOR AND SIGMA FACTOR ACTIVATOR FECR-RELATED"/>
    <property type="match status" value="1"/>
</dbReference>
<dbReference type="RefSeq" id="WP_234910893.1">
    <property type="nucleotide sequence ID" value="NZ_JACIDV010000003.1"/>
</dbReference>
<name>A0A7W6CAW9_9HYPH</name>
<dbReference type="PIRSF" id="PIRSF018266">
    <property type="entry name" value="FecR"/>
    <property type="match status" value="1"/>
</dbReference>
<dbReference type="PANTHER" id="PTHR30273:SF2">
    <property type="entry name" value="PROTEIN FECR"/>
    <property type="match status" value="1"/>
</dbReference>
<keyword evidence="1" id="KW-1133">Transmembrane helix</keyword>
<dbReference type="Gene3D" id="3.55.50.30">
    <property type="match status" value="1"/>
</dbReference>
<protein>
    <submittedName>
        <fullName evidence="4">Transmembrane sensor</fullName>
    </submittedName>
</protein>
<proteinExistence type="predicted"/>
<feature type="transmembrane region" description="Helical" evidence="1">
    <location>
        <begin position="80"/>
        <end position="97"/>
    </location>
</feature>
<organism evidence="4 5">
    <name type="scientific">Rhizobium skierniewicense</name>
    <dbReference type="NCBI Taxonomy" id="984260"/>
    <lineage>
        <taxon>Bacteria</taxon>
        <taxon>Pseudomonadati</taxon>
        <taxon>Pseudomonadota</taxon>
        <taxon>Alphaproteobacteria</taxon>
        <taxon>Hyphomicrobiales</taxon>
        <taxon>Rhizobiaceae</taxon>
        <taxon>Rhizobium/Agrobacterium group</taxon>
        <taxon>Rhizobium</taxon>
    </lineage>
</organism>
<accession>A0A7W6CAW9</accession>